<accession>A0ABD5ZV35</accession>
<dbReference type="EMBL" id="JBHTAT010000001">
    <property type="protein sequence ID" value="MFC7254244.1"/>
    <property type="molecule type" value="Genomic_DNA"/>
</dbReference>
<dbReference type="RefSeq" id="WP_379702447.1">
    <property type="nucleotide sequence ID" value="NZ_JBHTAT010000001.1"/>
</dbReference>
<name>A0ABD5ZV35_9EURY</name>
<feature type="compositionally biased region" description="Basic and acidic residues" evidence="1">
    <location>
        <begin position="115"/>
        <end position="139"/>
    </location>
</feature>
<organism evidence="2 3">
    <name type="scientific">Haloplanus litoreus</name>
    <dbReference type="NCBI Taxonomy" id="767515"/>
    <lineage>
        <taxon>Archaea</taxon>
        <taxon>Methanobacteriati</taxon>
        <taxon>Methanobacteriota</taxon>
        <taxon>Stenosarchaea group</taxon>
        <taxon>Halobacteria</taxon>
        <taxon>Halobacteriales</taxon>
        <taxon>Haloferacaceae</taxon>
        <taxon>Haloplanus</taxon>
    </lineage>
</organism>
<comment type="caution">
    <text evidence="2">The sequence shown here is derived from an EMBL/GenBank/DDBJ whole genome shotgun (WGS) entry which is preliminary data.</text>
</comment>
<sequence>MCDSGLVDGLLHAETQVRPDDDYEWWHLDGGQYLIEYNESLTTERPLSVSDGGLRLKESARLGAPTSLRPVRPVGGFGPVGVGADQRRGGGPDGEKGQDRKEKEQAQRAHSVADTNHHQFRERHPERCSSVHDRAGVTW</sequence>
<evidence type="ECO:0000313" key="3">
    <source>
        <dbReference type="Proteomes" id="UP001596434"/>
    </source>
</evidence>
<gene>
    <name evidence="2" type="ORF">ACFQKE_02790</name>
</gene>
<keyword evidence="3" id="KW-1185">Reference proteome</keyword>
<evidence type="ECO:0000313" key="2">
    <source>
        <dbReference type="EMBL" id="MFC7254244.1"/>
    </source>
</evidence>
<dbReference type="Proteomes" id="UP001596434">
    <property type="component" value="Unassembled WGS sequence"/>
</dbReference>
<dbReference type="AlphaFoldDB" id="A0ABD5ZV35"/>
<evidence type="ECO:0000256" key="1">
    <source>
        <dbReference type="SAM" id="MobiDB-lite"/>
    </source>
</evidence>
<protein>
    <submittedName>
        <fullName evidence="2">Uncharacterized protein</fullName>
    </submittedName>
</protein>
<proteinExistence type="predicted"/>
<reference evidence="2 3" key="1">
    <citation type="journal article" date="2019" name="Int. J. Syst. Evol. Microbiol.">
        <title>The Global Catalogue of Microorganisms (GCM) 10K type strain sequencing project: providing services to taxonomists for standard genome sequencing and annotation.</title>
        <authorList>
            <consortium name="The Broad Institute Genomics Platform"/>
            <consortium name="The Broad Institute Genome Sequencing Center for Infectious Disease"/>
            <person name="Wu L."/>
            <person name="Ma J."/>
        </authorList>
    </citation>
    <scope>NUCLEOTIDE SEQUENCE [LARGE SCALE GENOMIC DNA]</scope>
    <source>
        <strain evidence="2 3">GX21</strain>
    </source>
</reference>
<feature type="region of interest" description="Disordered" evidence="1">
    <location>
        <begin position="60"/>
        <end position="139"/>
    </location>
</feature>
<dbReference type="GeneID" id="96952543"/>
<feature type="compositionally biased region" description="Basic and acidic residues" evidence="1">
    <location>
        <begin position="85"/>
        <end position="107"/>
    </location>
</feature>